<name>A0A6G0MFY1_9STRA</name>
<dbReference type="Pfam" id="PF04827">
    <property type="entry name" value="Plant_tran"/>
    <property type="match status" value="1"/>
</dbReference>
<protein>
    <recommendedName>
        <fullName evidence="4">DDE Tnp4 domain-containing protein</fullName>
    </recommendedName>
</protein>
<reference evidence="2 3" key="1">
    <citation type="submission" date="2018-09" db="EMBL/GenBank/DDBJ databases">
        <title>Genomic investigation of the strawberry pathogen Phytophthora fragariae indicates pathogenicity is determined by transcriptional variation in three key races.</title>
        <authorList>
            <person name="Adams T.M."/>
            <person name="Armitage A.D."/>
            <person name="Sobczyk M.K."/>
            <person name="Bates H.J."/>
            <person name="Dunwell J.M."/>
            <person name="Nellist C.F."/>
            <person name="Harrison R.J."/>
        </authorList>
    </citation>
    <scope>NUCLEOTIDE SEQUENCE [LARGE SCALE GENOMIC DNA]</scope>
    <source>
        <strain evidence="2 3">BC-23</strain>
    </source>
</reference>
<proteinExistence type="predicted"/>
<comment type="caution">
    <text evidence="2">The sequence shown here is derived from an EMBL/GenBank/DDBJ whole genome shotgun (WGS) entry which is preliminary data.</text>
</comment>
<evidence type="ECO:0000256" key="1">
    <source>
        <dbReference type="SAM" id="MobiDB-lite"/>
    </source>
</evidence>
<gene>
    <name evidence="2" type="ORF">PF004_g29636</name>
</gene>
<organism evidence="2 3">
    <name type="scientific">Phytophthora fragariae</name>
    <dbReference type="NCBI Taxonomy" id="53985"/>
    <lineage>
        <taxon>Eukaryota</taxon>
        <taxon>Sar</taxon>
        <taxon>Stramenopiles</taxon>
        <taxon>Oomycota</taxon>
        <taxon>Peronosporomycetes</taxon>
        <taxon>Peronosporales</taxon>
        <taxon>Peronosporaceae</taxon>
        <taxon>Phytophthora</taxon>
    </lineage>
</organism>
<evidence type="ECO:0000313" key="2">
    <source>
        <dbReference type="EMBL" id="KAE9165028.1"/>
    </source>
</evidence>
<dbReference type="PANTHER" id="PTHR47150">
    <property type="entry name" value="OS12G0169200 PROTEIN"/>
    <property type="match status" value="1"/>
</dbReference>
<sequence>GSMAEAGELRAAVEEWDESEDEDDDIVCIFGSFRQTAQESFEAKKRPKRGGSVPGKAPNKRRDFQARYHRVIEQYFAADPVYNARDFRRRFRMSKRLFLRVLDGVLETDRYFEQRPDCKGDLGIHPLMKVTAALRVLAYADSGDALDENLEMSKSVIYDSVKHFIDAVDRKFGSEYLRAPTEEDLARLLEVNARRGFVGMWASIDCMHWEWKNCPSSVAGQFKGKEKKPTVVLEACADQELWIWHANFGHPGSLNDINILDRSTVFDALMRGESPQVEYKLNDKTYSMTYCLADGIYPDWPVFIKPLHQPLGNKQKYFTKRQEACRKDVERAFGVLQARWRILALPCRLLSRLDMNKVMRACIILHNMVVEDSREELGDVHEYLFDEHAVMGPSPEFIVSRPHGLRPRSVRELSERIVSIENTEAHFKIRDDIIDHLWLYHAGETHC</sequence>
<dbReference type="AlphaFoldDB" id="A0A6G0MFY1"/>
<evidence type="ECO:0008006" key="4">
    <source>
        <dbReference type="Google" id="ProtNLM"/>
    </source>
</evidence>
<dbReference type="PANTHER" id="PTHR47150:SF5">
    <property type="entry name" value="OS07G0546750 PROTEIN"/>
    <property type="match status" value="1"/>
</dbReference>
<feature type="region of interest" description="Disordered" evidence="1">
    <location>
        <begin position="39"/>
        <end position="60"/>
    </location>
</feature>
<dbReference type="InterPro" id="IPR006912">
    <property type="entry name" value="Harbinger_derived_prot"/>
</dbReference>
<feature type="non-terminal residue" evidence="2">
    <location>
        <position position="1"/>
    </location>
</feature>
<dbReference type="Proteomes" id="UP000476176">
    <property type="component" value="Unassembled WGS sequence"/>
</dbReference>
<dbReference type="EMBL" id="QXGC01005523">
    <property type="protein sequence ID" value="KAE9165028.1"/>
    <property type="molecule type" value="Genomic_DNA"/>
</dbReference>
<feature type="region of interest" description="Disordered" evidence="1">
    <location>
        <begin position="1"/>
        <end position="22"/>
    </location>
</feature>
<evidence type="ECO:0000313" key="3">
    <source>
        <dbReference type="Proteomes" id="UP000476176"/>
    </source>
</evidence>
<accession>A0A6G0MFY1</accession>